<reference evidence="2 3" key="1">
    <citation type="journal article" date="2016" name="Mol. Biol. Evol.">
        <title>Comparative Genomics of Early-Diverging Mushroom-Forming Fungi Provides Insights into the Origins of Lignocellulose Decay Capabilities.</title>
        <authorList>
            <person name="Nagy L.G."/>
            <person name="Riley R."/>
            <person name="Tritt A."/>
            <person name="Adam C."/>
            <person name="Daum C."/>
            <person name="Floudas D."/>
            <person name="Sun H."/>
            <person name="Yadav J.S."/>
            <person name="Pangilinan J."/>
            <person name="Larsson K.H."/>
            <person name="Matsuura K."/>
            <person name="Barry K."/>
            <person name="Labutti K."/>
            <person name="Kuo R."/>
            <person name="Ohm R.A."/>
            <person name="Bhattacharya S.S."/>
            <person name="Shirouzu T."/>
            <person name="Yoshinaga Y."/>
            <person name="Martin F.M."/>
            <person name="Grigoriev I.V."/>
            <person name="Hibbett D.S."/>
        </authorList>
    </citation>
    <scope>NUCLEOTIDE SEQUENCE [LARGE SCALE GENOMIC DNA]</scope>
    <source>
        <strain evidence="2 3">HHB12733</strain>
    </source>
</reference>
<gene>
    <name evidence="2" type="ORF">CALCODRAFT_148693</name>
</gene>
<keyword evidence="3" id="KW-1185">Reference proteome</keyword>
<evidence type="ECO:0000313" key="3">
    <source>
        <dbReference type="Proteomes" id="UP000076842"/>
    </source>
</evidence>
<protein>
    <submittedName>
        <fullName evidence="2">Uncharacterized protein</fullName>
    </submittedName>
</protein>
<sequence>MSAQTNSQIRAEHSRHIQNLGHMARQSPATANYAPTLPFLLPAPVLAVEPAVVGPAQQPQQPVPKKPAGPPPPRSWVSPSHPANPGTDLLAATPESGKLREELLSFIFRRLPSPWDVDALPTLLDWCLLSLLDPFDAETIEDLPPHLRQRLVRLAAIHHPLTHEQLRICWGDDYSGTGGEAIAIGREASGAVRELLRALRPAGEAPAPAETWDTPIHLLAAPQLPVLQTLVLVKTSLPILSILPRTLTHLSLVSCNFDAVRTARNLPKILPLLEWIEIRECVNIEGSWFEALDWSRWTALRGVRLIPIQHDWEVGTGGGARSPGAREEWKRRVERKIEAGRAGEVEIWFDFNCINRHQMA</sequence>
<name>A0A165CPY0_9BASI</name>
<feature type="compositionally biased region" description="Pro residues" evidence="1">
    <location>
        <begin position="61"/>
        <end position="74"/>
    </location>
</feature>
<proteinExistence type="predicted"/>
<evidence type="ECO:0000313" key="2">
    <source>
        <dbReference type="EMBL" id="KZT51171.1"/>
    </source>
</evidence>
<dbReference type="InParanoid" id="A0A165CPY0"/>
<dbReference type="AlphaFoldDB" id="A0A165CPY0"/>
<dbReference type="Proteomes" id="UP000076842">
    <property type="component" value="Unassembled WGS sequence"/>
</dbReference>
<dbReference type="EMBL" id="KV424122">
    <property type="protein sequence ID" value="KZT51171.1"/>
    <property type="molecule type" value="Genomic_DNA"/>
</dbReference>
<dbReference type="OrthoDB" id="3362738at2759"/>
<dbReference type="STRING" id="1353952.A0A165CPY0"/>
<organism evidence="2 3">
    <name type="scientific">Calocera cornea HHB12733</name>
    <dbReference type="NCBI Taxonomy" id="1353952"/>
    <lineage>
        <taxon>Eukaryota</taxon>
        <taxon>Fungi</taxon>
        <taxon>Dikarya</taxon>
        <taxon>Basidiomycota</taxon>
        <taxon>Agaricomycotina</taxon>
        <taxon>Dacrymycetes</taxon>
        <taxon>Dacrymycetales</taxon>
        <taxon>Dacrymycetaceae</taxon>
        <taxon>Calocera</taxon>
    </lineage>
</organism>
<accession>A0A165CPY0</accession>
<evidence type="ECO:0000256" key="1">
    <source>
        <dbReference type="SAM" id="MobiDB-lite"/>
    </source>
</evidence>
<feature type="region of interest" description="Disordered" evidence="1">
    <location>
        <begin position="55"/>
        <end position="94"/>
    </location>
</feature>